<sequence>MAVRLRDLVEHARGMELELVAGAGGLDRPVRWVHMVENVEIVGFLEGQEVAFVTGVGLDGRTDLLSLVRSVAEADASGVVVNVGPFIRSIDPAVVRLCNDLDLPLFRVPWNVHMAQIMHRFCLDITMSERNGIGLASALRNAIRQPEREDLYLDFLEDNGFSRDWNYTVAVAQAVTGDGVDVDGRGLGRIGQAVDNLLIFKGWHAVALSMDNSLVIVFAQYGADDVEAMTERCLESCRPMLGEDWRLYVGIGKRTRSARCIGKSHAQARKLARLQRKRGSSDGPLAYSRMGVTKLLLSIGDRDVLEDYIEHTVGPLIEYDRLNGTDLAAVLRCYLAHSGSVRDAAADLFVHRNTVTYKLRKIESVLGEDLSDFRVRERLNVGLCAAEILDC</sequence>
<evidence type="ECO:0000259" key="1">
    <source>
        <dbReference type="Pfam" id="PF07905"/>
    </source>
</evidence>
<dbReference type="PANTHER" id="PTHR33744:SF1">
    <property type="entry name" value="DNA-BINDING TRANSCRIPTIONAL ACTIVATOR ADER"/>
    <property type="match status" value="1"/>
</dbReference>
<dbReference type="RefSeq" id="WP_219080366.1">
    <property type="nucleotide sequence ID" value="NZ_JAHBBD010000004.1"/>
</dbReference>
<feature type="domain" description="Purine catabolism PurC-like" evidence="1">
    <location>
        <begin position="16"/>
        <end position="123"/>
    </location>
</feature>
<dbReference type="PANTHER" id="PTHR33744">
    <property type="entry name" value="CARBOHYDRATE DIACID REGULATOR"/>
    <property type="match status" value="1"/>
</dbReference>
<dbReference type="InterPro" id="IPR012914">
    <property type="entry name" value="PucR_dom"/>
</dbReference>
<accession>A0ABS6W784</accession>
<dbReference type="InterPro" id="IPR051448">
    <property type="entry name" value="CdaR-like_regulators"/>
</dbReference>
<dbReference type="InterPro" id="IPR025736">
    <property type="entry name" value="PucR_C-HTH_dom"/>
</dbReference>
<keyword evidence="5" id="KW-1185">Reference proteome</keyword>
<evidence type="ECO:0000259" key="2">
    <source>
        <dbReference type="Pfam" id="PF13556"/>
    </source>
</evidence>
<dbReference type="Pfam" id="PF07905">
    <property type="entry name" value="PucR"/>
    <property type="match status" value="1"/>
</dbReference>
<protein>
    <submittedName>
        <fullName evidence="4">PucR family transcriptional regulator ligand-binding domain-containing protein</fullName>
    </submittedName>
</protein>
<dbReference type="InterPro" id="IPR041522">
    <property type="entry name" value="CdaR_GGDEF"/>
</dbReference>
<dbReference type="Proteomes" id="UP000812844">
    <property type="component" value="Unassembled WGS sequence"/>
</dbReference>
<dbReference type="Pfam" id="PF13556">
    <property type="entry name" value="HTH_30"/>
    <property type="match status" value="1"/>
</dbReference>
<evidence type="ECO:0000259" key="3">
    <source>
        <dbReference type="Pfam" id="PF17853"/>
    </source>
</evidence>
<feature type="domain" description="CdaR GGDEF-like" evidence="3">
    <location>
        <begin position="160"/>
        <end position="273"/>
    </location>
</feature>
<reference evidence="4 5" key="1">
    <citation type="submission" date="2021-05" db="EMBL/GenBank/DDBJ databases">
        <title>Phylogenetic classification of ten novel species belonging to the genus Bifidobacterium comprising B. colchicus sp. nov., B. abeli sp. nov., B. bicoloris sp. nov., B. guerezis sp. nov., B. rosaliae sp. nov., B. santillanensis sp. nov., B. argentati sp. nov., B. amazzoni sp. nov., B. pluviali sp. nov., and B. pinnaculum sp. nov.</title>
        <authorList>
            <person name="Lugli G.A."/>
            <person name="Ruiz Garcia L."/>
            <person name="Margolles A."/>
            <person name="Ventura M."/>
        </authorList>
    </citation>
    <scope>NUCLEOTIDE SEQUENCE [LARGE SCALE GENOMIC DNA]</scope>
    <source>
        <strain evidence="4 5">6T3</strain>
    </source>
</reference>
<comment type="caution">
    <text evidence="4">The sequence shown here is derived from an EMBL/GenBank/DDBJ whole genome shotgun (WGS) entry which is preliminary data.</text>
</comment>
<proteinExistence type="predicted"/>
<gene>
    <name evidence="4" type="ORF">KIH73_02935</name>
</gene>
<dbReference type="EMBL" id="JAHBBD010000004">
    <property type="protein sequence ID" value="MBW3082341.1"/>
    <property type="molecule type" value="Genomic_DNA"/>
</dbReference>
<feature type="domain" description="PucR C-terminal helix-turn-helix" evidence="2">
    <location>
        <begin position="327"/>
        <end position="383"/>
    </location>
</feature>
<evidence type="ECO:0000313" key="5">
    <source>
        <dbReference type="Proteomes" id="UP000812844"/>
    </source>
</evidence>
<dbReference type="Pfam" id="PF17853">
    <property type="entry name" value="GGDEF_2"/>
    <property type="match status" value="1"/>
</dbReference>
<evidence type="ECO:0000313" key="4">
    <source>
        <dbReference type="EMBL" id="MBW3082341.1"/>
    </source>
</evidence>
<organism evidence="4 5">
    <name type="scientific">Bifidobacterium phasiani</name>
    <dbReference type="NCBI Taxonomy" id="2834431"/>
    <lineage>
        <taxon>Bacteria</taxon>
        <taxon>Bacillati</taxon>
        <taxon>Actinomycetota</taxon>
        <taxon>Actinomycetes</taxon>
        <taxon>Bifidobacteriales</taxon>
        <taxon>Bifidobacteriaceae</taxon>
        <taxon>Bifidobacterium</taxon>
    </lineage>
</organism>
<name>A0ABS6W784_9BIFI</name>